<reference evidence="2" key="2">
    <citation type="submission" date="2019-02" db="EMBL/GenBank/DDBJ databases">
        <title>Opniocepnalus argus Var Kimnra genome.</title>
        <authorList>
            <person name="Zhou C."/>
            <person name="Xiao S."/>
        </authorList>
    </citation>
    <scope>NUCLEOTIDE SEQUENCE [LARGE SCALE GENOMIC DNA]</scope>
</reference>
<gene>
    <name evidence="1" type="ORF">EXN66_Car001060</name>
</gene>
<protein>
    <submittedName>
        <fullName evidence="1">Uncharacterized protein</fullName>
    </submittedName>
</protein>
<accession>A0A6G1QZK3</accession>
<dbReference type="EMBL" id="CM015712">
    <property type="protein sequence ID" value="KAF3707887.1"/>
    <property type="molecule type" value="Genomic_DNA"/>
</dbReference>
<reference evidence="1 2" key="1">
    <citation type="submission" date="2019-02" db="EMBL/GenBank/DDBJ databases">
        <title>Opniocepnalus argus genome.</title>
        <authorList>
            <person name="Zhou C."/>
            <person name="Xiao S."/>
        </authorList>
    </citation>
    <scope>NUCLEOTIDE SEQUENCE [LARGE SCALE GENOMIC DNA]</scope>
    <source>
        <strain evidence="1">OARG1902GOOAL</strain>
        <tissue evidence="1">Muscle</tissue>
    </source>
</reference>
<keyword evidence="2" id="KW-1185">Reference proteome</keyword>
<name>A0A6G1QZK3_CHAAH</name>
<dbReference type="Proteomes" id="UP000503349">
    <property type="component" value="Chromosome 1"/>
</dbReference>
<evidence type="ECO:0000313" key="1">
    <source>
        <dbReference type="EMBL" id="KAF3707887.1"/>
    </source>
</evidence>
<sequence length="88" mass="10463">MVWGMELMLIAMSKRLEWMKRKRRMIHASTTKLLTLIEEEVRKDSPDYAKYEMFSVLSKEYNFTDLDKGIEVEAPMDKHSGLPRAHSW</sequence>
<organism evidence="1 2">
    <name type="scientific">Channa argus</name>
    <name type="common">Northern snakehead</name>
    <name type="synonym">Ophicephalus argus</name>
    <dbReference type="NCBI Taxonomy" id="215402"/>
    <lineage>
        <taxon>Eukaryota</taxon>
        <taxon>Metazoa</taxon>
        <taxon>Chordata</taxon>
        <taxon>Craniata</taxon>
        <taxon>Vertebrata</taxon>
        <taxon>Euteleostomi</taxon>
        <taxon>Actinopterygii</taxon>
        <taxon>Neopterygii</taxon>
        <taxon>Teleostei</taxon>
        <taxon>Neoteleostei</taxon>
        <taxon>Acanthomorphata</taxon>
        <taxon>Anabantaria</taxon>
        <taxon>Anabantiformes</taxon>
        <taxon>Channoidei</taxon>
        <taxon>Channidae</taxon>
        <taxon>Channa</taxon>
    </lineage>
</organism>
<dbReference type="AlphaFoldDB" id="A0A6G1QZK3"/>
<evidence type="ECO:0000313" key="2">
    <source>
        <dbReference type="Proteomes" id="UP000503349"/>
    </source>
</evidence>
<proteinExistence type="predicted"/>